<dbReference type="InterPro" id="IPR047187">
    <property type="entry name" value="SF1_C_Upf1"/>
</dbReference>
<dbReference type="Gene3D" id="3.40.50.300">
    <property type="entry name" value="P-loop containing nucleotide triphosphate hydrolases"/>
    <property type="match status" value="2"/>
</dbReference>
<evidence type="ECO:0008006" key="6">
    <source>
        <dbReference type="Google" id="ProtNLM"/>
    </source>
</evidence>
<organism evidence="4 5">
    <name type="scientific">Bacillus pumilus</name>
    <name type="common">Bacillus mesentericus</name>
    <dbReference type="NCBI Taxonomy" id="1408"/>
    <lineage>
        <taxon>Bacteria</taxon>
        <taxon>Bacillati</taxon>
        <taxon>Bacillota</taxon>
        <taxon>Bacilli</taxon>
        <taxon>Bacillales</taxon>
        <taxon>Bacillaceae</taxon>
        <taxon>Bacillus</taxon>
    </lineage>
</organism>
<dbReference type="PANTHER" id="PTHR10887:SF495">
    <property type="entry name" value="HELICASE SENATAXIN ISOFORM X1-RELATED"/>
    <property type="match status" value="1"/>
</dbReference>
<accession>A0AB34QSU3</accession>
<dbReference type="Gene3D" id="3.40.960.10">
    <property type="entry name" value="VSR Endonuclease"/>
    <property type="match status" value="1"/>
</dbReference>
<dbReference type="InterPro" id="IPR041679">
    <property type="entry name" value="DNA2/NAM7-like_C"/>
</dbReference>
<dbReference type="GO" id="GO:0004386">
    <property type="term" value="F:helicase activity"/>
    <property type="evidence" value="ECO:0007669"/>
    <property type="project" value="InterPro"/>
</dbReference>
<dbReference type="Pfam" id="PF13086">
    <property type="entry name" value="AAA_11"/>
    <property type="match status" value="1"/>
</dbReference>
<evidence type="ECO:0000259" key="1">
    <source>
        <dbReference type="Pfam" id="PF10881"/>
    </source>
</evidence>
<feature type="domain" description="DNA2/NAM7 helicase-like C-terminal" evidence="3">
    <location>
        <begin position="596"/>
        <end position="702"/>
    </location>
</feature>
<dbReference type="InterPro" id="IPR041677">
    <property type="entry name" value="DNA2/NAM7_AAA_11"/>
</dbReference>
<feature type="domain" description="DUF2726" evidence="1">
    <location>
        <begin position="790"/>
        <end position="879"/>
    </location>
</feature>
<protein>
    <recommendedName>
        <fullName evidence="6">DUF2726 domain-containing protein</fullName>
    </recommendedName>
</protein>
<dbReference type="InterPro" id="IPR045055">
    <property type="entry name" value="DNA2/NAM7-like"/>
</dbReference>
<gene>
    <name evidence="4" type="ORF">B4127_0631</name>
</gene>
<dbReference type="Pfam" id="PF10881">
    <property type="entry name" value="DUF2726"/>
    <property type="match status" value="1"/>
</dbReference>
<reference evidence="4 5" key="1">
    <citation type="submission" date="2014-12" db="EMBL/GenBank/DDBJ databases">
        <title>Draft Genome Sequences of Five Spore-Forming Food Isolates of Bacillus pumilus.</title>
        <authorList>
            <person name="de Jong A."/>
            <person name="van Heel A.J."/>
            <person name="Montalban-Lopez M."/>
            <person name="Krawczyk A.O."/>
            <person name="Berendsen E.M."/>
            <person name="Wells-Bennik M."/>
            <person name="Kuipers O.P."/>
        </authorList>
    </citation>
    <scope>NUCLEOTIDE SEQUENCE [LARGE SCALE GENOMIC DNA]</scope>
    <source>
        <strain evidence="4 5">B4127</strain>
    </source>
</reference>
<feature type="domain" description="DNA2/NAM7 helicase helicase" evidence="2">
    <location>
        <begin position="175"/>
        <end position="517"/>
    </location>
</feature>
<evidence type="ECO:0000259" key="3">
    <source>
        <dbReference type="Pfam" id="PF13087"/>
    </source>
</evidence>
<dbReference type="AlphaFoldDB" id="A0AB34QSU3"/>
<dbReference type="Pfam" id="PF13087">
    <property type="entry name" value="AAA_12"/>
    <property type="match status" value="1"/>
</dbReference>
<dbReference type="EMBL" id="JXCL01000038">
    <property type="protein sequence ID" value="KIL13619.1"/>
    <property type="molecule type" value="Genomic_DNA"/>
</dbReference>
<dbReference type="InterPro" id="IPR027417">
    <property type="entry name" value="P-loop_NTPase"/>
</dbReference>
<dbReference type="SUPFAM" id="SSF52540">
    <property type="entry name" value="P-loop containing nucleoside triphosphate hydrolases"/>
    <property type="match status" value="1"/>
</dbReference>
<dbReference type="CDD" id="cd18808">
    <property type="entry name" value="SF1_C_Upf1"/>
    <property type="match status" value="1"/>
</dbReference>
<evidence type="ECO:0000259" key="2">
    <source>
        <dbReference type="Pfam" id="PF13086"/>
    </source>
</evidence>
<name>A0AB34QSU3_BACPU</name>
<proteinExistence type="predicted"/>
<evidence type="ECO:0000313" key="4">
    <source>
        <dbReference type="EMBL" id="KIL13619.1"/>
    </source>
</evidence>
<sequence>MVLIYMDGQDKSDQIKDWKICTEKDSDKLMLKVEFPSGKFFYKPLDQCVIEPTIDCKGNLLHNKKKNTFSIIEKAIHYGNKYIVVKYPKSEKLYIMESVNAQILYSANFKNGEVFSYFTSVAKERLKFTSKHIAENIIRQLERIVPHSGTALNAYCRGETEKRTPKKHLIFPFGLNESQLKAVEAAFSSQISVIEGPPGTGKTQTILNIVANILINGNTVAIVSNNNDAVNNVYEKLEKVNLGHIIAKLGNKSNQKEFFQSLIENVNENIQDVKEIEEIDELVQKLKKHLHAQNQVARLKAEINELSVELSYLEKWRHEERPDVKLIPLKKYKFSLRKLVDLMVFLDHQVKEKVSLKKKLQLLFNYQMIRTRFLNDINERDNFIYSLQFLFYQRLLERKKKKVDTHENELKSQNFGELLKDLTQNSMGYLKNYLSETMPSKSFNFGLDNYKQLFNQFLNRYPILGSGSQSIINAIGKGTLIDYVIMDEASQQEIISGILSAGCAKNLIVVGDRKQLPHIEIKSEIEPPSPVYDSRKMSFLDSVISCLKEEIPITLLKEHYRCHPKIIQFCNQQFYDNQLIPMTEDNGEQSLELITTSKGNHMRWNANQRELESILEVGAGEAEETSFIAPYNAQINLSKKYLGNNVSSSTIHKVQGKERNNIIFSTVLDNKKSSLSKMDFVDNPNLVNVAVSRAKHKFTLVTGNRVFLPYNQDIAALIRYIQYYADNDQIHESPVISAFDLLYNEYDKSLEKLKVKLNDKDSKFKSEQIIASILKELMLQDDFKMLHFHMHIKLSQLVKVDSNFTKREQKFQKRASCDFVFYYKVGKVPMAVIEVDGGYHDTPIQKERDSVKDSILEKVKIPLLRLKTTDVKVEKKIEEFLLTTINMKY</sequence>
<dbReference type="InterPro" id="IPR024402">
    <property type="entry name" value="DUF2726"/>
</dbReference>
<dbReference type="Proteomes" id="UP000031978">
    <property type="component" value="Unassembled WGS sequence"/>
</dbReference>
<comment type="caution">
    <text evidence="4">The sequence shown here is derived from an EMBL/GenBank/DDBJ whole genome shotgun (WGS) entry which is preliminary data.</text>
</comment>
<evidence type="ECO:0000313" key="5">
    <source>
        <dbReference type="Proteomes" id="UP000031978"/>
    </source>
</evidence>
<dbReference type="PANTHER" id="PTHR10887">
    <property type="entry name" value="DNA2/NAM7 HELICASE FAMILY"/>
    <property type="match status" value="1"/>
</dbReference>